<organism evidence="2 3">
    <name type="scientific">Elysia chlorotica</name>
    <name type="common">Eastern emerald elysia</name>
    <name type="synonym">Sea slug</name>
    <dbReference type="NCBI Taxonomy" id="188477"/>
    <lineage>
        <taxon>Eukaryota</taxon>
        <taxon>Metazoa</taxon>
        <taxon>Spiralia</taxon>
        <taxon>Lophotrochozoa</taxon>
        <taxon>Mollusca</taxon>
        <taxon>Gastropoda</taxon>
        <taxon>Heterobranchia</taxon>
        <taxon>Euthyneura</taxon>
        <taxon>Panpulmonata</taxon>
        <taxon>Sacoglossa</taxon>
        <taxon>Placobranchoidea</taxon>
        <taxon>Plakobranchidae</taxon>
        <taxon>Elysia</taxon>
    </lineage>
</organism>
<dbReference type="Proteomes" id="UP000271974">
    <property type="component" value="Unassembled WGS sequence"/>
</dbReference>
<comment type="caution">
    <text evidence="2">The sequence shown here is derived from an EMBL/GenBank/DDBJ whole genome shotgun (WGS) entry which is preliminary data.</text>
</comment>
<dbReference type="EMBL" id="RQTK01000397">
    <property type="protein sequence ID" value="RUS80349.1"/>
    <property type="molecule type" value="Genomic_DNA"/>
</dbReference>
<accession>A0A3S1C1H1</accession>
<feature type="compositionally biased region" description="Basic and acidic residues" evidence="1">
    <location>
        <begin position="233"/>
        <end position="257"/>
    </location>
</feature>
<dbReference type="AlphaFoldDB" id="A0A3S1C1H1"/>
<keyword evidence="3" id="KW-1185">Reference proteome</keyword>
<protein>
    <submittedName>
        <fullName evidence="2">Uncharacterized protein</fullName>
    </submittedName>
</protein>
<evidence type="ECO:0000256" key="1">
    <source>
        <dbReference type="SAM" id="MobiDB-lite"/>
    </source>
</evidence>
<evidence type="ECO:0000313" key="3">
    <source>
        <dbReference type="Proteomes" id="UP000271974"/>
    </source>
</evidence>
<sequence>MKGEDMRYAGIQACFENRLELQMFIKGRQPTKEAAGSDTSFFESLWAPVSQVLHYQSRDVKRNALRREGNFGKPLWAGSRLLVAGEDTTPRGEPRPVVYGNAARIYMYMYYDLLRTGSSGSAGTVSNGQGGDTMTPVSAGHVDIKDAPSSTHMAFTGLAVLLWLTSRRRAAPAFPAEGAELPGLSMVALRLRCPELGLMTGEDGGLGNWCGQSFLSGDGRGEASGVEWAEESWWEKESKSSKRAKKQNEKSRDPDVG</sequence>
<feature type="region of interest" description="Disordered" evidence="1">
    <location>
        <begin position="219"/>
        <end position="257"/>
    </location>
</feature>
<reference evidence="2 3" key="1">
    <citation type="submission" date="2019-01" db="EMBL/GenBank/DDBJ databases">
        <title>A draft genome assembly of the solar-powered sea slug Elysia chlorotica.</title>
        <authorList>
            <person name="Cai H."/>
            <person name="Li Q."/>
            <person name="Fang X."/>
            <person name="Li J."/>
            <person name="Curtis N.E."/>
            <person name="Altenburger A."/>
            <person name="Shibata T."/>
            <person name="Feng M."/>
            <person name="Maeda T."/>
            <person name="Schwartz J.A."/>
            <person name="Shigenobu S."/>
            <person name="Lundholm N."/>
            <person name="Nishiyama T."/>
            <person name="Yang H."/>
            <person name="Hasebe M."/>
            <person name="Li S."/>
            <person name="Pierce S.K."/>
            <person name="Wang J."/>
        </authorList>
    </citation>
    <scope>NUCLEOTIDE SEQUENCE [LARGE SCALE GENOMIC DNA]</scope>
    <source>
        <strain evidence="2">EC2010</strain>
        <tissue evidence="2">Whole organism of an adult</tissue>
    </source>
</reference>
<gene>
    <name evidence="2" type="ORF">EGW08_011888</name>
</gene>
<evidence type="ECO:0000313" key="2">
    <source>
        <dbReference type="EMBL" id="RUS80349.1"/>
    </source>
</evidence>
<proteinExistence type="predicted"/>
<name>A0A3S1C1H1_ELYCH</name>